<proteinExistence type="predicted"/>
<dbReference type="EMBL" id="JBANRG010000048">
    <property type="protein sequence ID" value="KAK7445152.1"/>
    <property type="molecule type" value="Genomic_DNA"/>
</dbReference>
<accession>A0ABR1J3M9</accession>
<evidence type="ECO:0000313" key="5">
    <source>
        <dbReference type="Proteomes" id="UP001498398"/>
    </source>
</evidence>
<feature type="region of interest" description="Disordered" evidence="1">
    <location>
        <begin position="150"/>
        <end position="197"/>
    </location>
</feature>
<evidence type="ECO:0000313" key="4">
    <source>
        <dbReference type="EMBL" id="KAK7459603.1"/>
    </source>
</evidence>
<dbReference type="EMBL" id="JBANRG010000016">
    <property type="protein sequence ID" value="KAK7459603.1"/>
    <property type="molecule type" value="Genomic_DNA"/>
</dbReference>
<protein>
    <recommendedName>
        <fullName evidence="6">Extracellular membrane protein CFEM domain-containing protein</fullName>
    </recommendedName>
</protein>
<evidence type="ECO:0008006" key="6">
    <source>
        <dbReference type="Google" id="ProtNLM"/>
    </source>
</evidence>
<name>A0ABR1J3M9_9AGAR</name>
<dbReference type="Proteomes" id="UP001498398">
    <property type="component" value="Unassembled WGS sequence"/>
</dbReference>
<reference evidence="3 5" key="1">
    <citation type="submission" date="2024-01" db="EMBL/GenBank/DDBJ databases">
        <title>A draft genome for the cacao thread blight pathogen Marasmiellus scandens.</title>
        <authorList>
            <person name="Baruah I.K."/>
            <person name="Leung J."/>
            <person name="Bukari Y."/>
            <person name="Amoako-Attah I."/>
            <person name="Meinhardt L.W."/>
            <person name="Bailey B.A."/>
            <person name="Cohen S.P."/>
        </authorList>
    </citation>
    <scope>NUCLEOTIDE SEQUENCE [LARGE SCALE GENOMIC DNA]</scope>
    <source>
        <strain evidence="3 5">GH-19</strain>
    </source>
</reference>
<feature type="chain" id="PRO_5045031489" description="Extracellular membrane protein CFEM domain-containing protein" evidence="2">
    <location>
        <begin position="24"/>
        <end position="224"/>
    </location>
</feature>
<keyword evidence="2" id="KW-0732">Signal</keyword>
<evidence type="ECO:0000313" key="3">
    <source>
        <dbReference type="EMBL" id="KAK7445152.1"/>
    </source>
</evidence>
<organism evidence="3 5">
    <name type="scientific">Marasmiellus scandens</name>
    <dbReference type="NCBI Taxonomy" id="2682957"/>
    <lineage>
        <taxon>Eukaryota</taxon>
        <taxon>Fungi</taxon>
        <taxon>Dikarya</taxon>
        <taxon>Basidiomycota</taxon>
        <taxon>Agaricomycotina</taxon>
        <taxon>Agaricomycetes</taxon>
        <taxon>Agaricomycetidae</taxon>
        <taxon>Agaricales</taxon>
        <taxon>Marasmiineae</taxon>
        <taxon>Omphalotaceae</taxon>
        <taxon>Marasmiellus</taxon>
    </lineage>
</organism>
<keyword evidence="5" id="KW-1185">Reference proteome</keyword>
<feature type="signal peptide" evidence="2">
    <location>
        <begin position="1"/>
        <end position="23"/>
    </location>
</feature>
<evidence type="ECO:0000256" key="1">
    <source>
        <dbReference type="SAM" id="MobiDB-lite"/>
    </source>
</evidence>
<comment type="caution">
    <text evidence="3">The sequence shown here is derived from an EMBL/GenBank/DDBJ whole genome shotgun (WGS) entry which is preliminary data.</text>
</comment>
<gene>
    <name evidence="4" type="ORF">VKT23_009583</name>
    <name evidence="3" type="ORF">VKT23_015020</name>
</gene>
<evidence type="ECO:0000256" key="2">
    <source>
        <dbReference type="SAM" id="SignalP"/>
    </source>
</evidence>
<sequence>MVIFVRTVATIAAICLLAQGSSAAALPNSDIQARSPFSESSIISKLLTRADGSSPFSVPLDEVPSPCQSLCPVVGCSDSNDTNCICTNEISQRVANCLSCAASNAPDSLSKEKAQEVMDAVVAECNDAGKPINGHIINITAGASVTTNGNFADSGNGEDSVTTNGPGASVTTNGGSVTTNEASATTNGASDPTNGASNGASGRGISFGMGIMGMIATVVVGNLF</sequence>